<evidence type="ECO:0000256" key="5">
    <source>
        <dbReference type="ARBA" id="ARBA00023136"/>
    </source>
</evidence>
<keyword evidence="3 6" id="KW-0812">Transmembrane</keyword>
<feature type="transmembrane region" description="Helical" evidence="6">
    <location>
        <begin position="365"/>
        <end position="385"/>
    </location>
</feature>
<feature type="transmembrane region" description="Helical" evidence="6">
    <location>
        <begin position="437"/>
        <end position="456"/>
    </location>
</feature>
<keyword evidence="5 6" id="KW-0472">Membrane</keyword>
<evidence type="ECO:0000313" key="7">
    <source>
        <dbReference type="EMBL" id="GMM35135.1"/>
    </source>
</evidence>
<keyword evidence="4 6" id="KW-1133">Transmembrane helix</keyword>
<protein>
    <submittedName>
        <fullName evidence="7">O-acyltransferase</fullName>
    </submittedName>
</protein>
<feature type="transmembrane region" description="Helical" evidence="6">
    <location>
        <begin position="569"/>
        <end position="589"/>
    </location>
</feature>
<dbReference type="GO" id="GO:0008374">
    <property type="term" value="F:O-acyltransferase activity"/>
    <property type="evidence" value="ECO:0007669"/>
    <property type="project" value="TreeGrafter"/>
</dbReference>
<evidence type="ECO:0000256" key="1">
    <source>
        <dbReference type="ARBA" id="ARBA00004141"/>
    </source>
</evidence>
<evidence type="ECO:0000256" key="3">
    <source>
        <dbReference type="ARBA" id="ARBA00022692"/>
    </source>
</evidence>
<reference evidence="7 8" key="1">
    <citation type="journal article" date="2023" name="Elife">
        <title>Identification of key yeast species and microbe-microbe interactions impacting larval growth of Drosophila in the wild.</title>
        <authorList>
            <person name="Mure A."/>
            <person name="Sugiura Y."/>
            <person name="Maeda R."/>
            <person name="Honda K."/>
            <person name="Sakurai N."/>
            <person name="Takahashi Y."/>
            <person name="Watada M."/>
            <person name="Katoh T."/>
            <person name="Gotoh A."/>
            <person name="Gotoh Y."/>
            <person name="Taniguchi I."/>
            <person name="Nakamura K."/>
            <person name="Hayashi T."/>
            <person name="Katayama T."/>
            <person name="Uemura T."/>
            <person name="Hattori Y."/>
        </authorList>
    </citation>
    <scope>NUCLEOTIDE SEQUENCE [LARGE SCALE GENOMIC DNA]</scope>
    <source>
        <strain evidence="7 8">SC-9</strain>
    </source>
</reference>
<dbReference type="GeneID" id="90073114"/>
<gene>
    <name evidence="7" type="ORF">DASC09_024600</name>
</gene>
<proteinExistence type="inferred from homology"/>
<dbReference type="RefSeq" id="XP_064852135.1">
    <property type="nucleotide sequence ID" value="XM_064996063.1"/>
</dbReference>
<evidence type="ECO:0000313" key="8">
    <source>
        <dbReference type="Proteomes" id="UP001360560"/>
    </source>
</evidence>
<feature type="transmembrane region" description="Helical" evidence="6">
    <location>
        <begin position="406"/>
        <end position="425"/>
    </location>
</feature>
<name>A0AAV5QLB0_9ASCO</name>
<accession>A0AAV5QLB0</accession>
<evidence type="ECO:0000256" key="6">
    <source>
        <dbReference type="SAM" id="Phobius"/>
    </source>
</evidence>
<dbReference type="GO" id="GO:0016020">
    <property type="term" value="C:membrane"/>
    <property type="evidence" value="ECO:0007669"/>
    <property type="project" value="UniProtKB-SubCell"/>
</dbReference>
<keyword evidence="8" id="KW-1185">Reference proteome</keyword>
<comment type="caution">
    <text evidence="7">The sequence shown here is derived from an EMBL/GenBank/DDBJ whole genome shotgun (WGS) entry which is preliminary data.</text>
</comment>
<evidence type="ECO:0000256" key="2">
    <source>
        <dbReference type="ARBA" id="ARBA00010323"/>
    </source>
</evidence>
<dbReference type="GO" id="GO:0006506">
    <property type="term" value="P:GPI anchor biosynthetic process"/>
    <property type="evidence" value="ECO:0007669"/>
    <property type="project" value="TreeGrafter"/>
</dbReference>
<dbReference type="Proteomes" id="UP001360560">
    <property type="component" value="Unassembled WGS sequence"/>
</dbReference>
<dbReference type="InterPro" id="IPR004299">
    <property type="entry name" value="MBOAT_fam"/>
</dbReference>
<feature type="transmembrane region" description="Helical" evidence="6">
    <location>
        <begin position="538"/>
        <end position="557"/>
    </location>
</feature>
<dbReference type="PANTHER" id="PTHR13285:SF18">
    <property type="entry name" value="PROTEIN-CYSTEINE N-PALMITOYLTRANSFERASE RASP"/>
    <property type="match status" value="1"/>
</dbReference>
<dbReference type="PANTHER" id="PTHR13285">
    <property type="entry name" value="ACYLTRANSFERASE"/>
    <property type="match status" value="1"/>
</dbReference>
<dbReference type="InterPro" id="IPR051085">
    <property type="entry name" value="MB_O-acyltransferase"/>
</dbReference>
<comment type="similarity">
    <text evidence="2">Belongs to the membrane-bound acyltransferase family.</text>
</comment>
<comment type="subcellular location">
    <subcellularLocation>
        <location evidence="1">Membrane</location>
        <topology evidence="1">Multi-pass membrane protein</topology>
    </subcellularLocation>
</comment>
<feature type="transmembrane region" description="Helical" evidence="6">
    <location>
        <begin position="184"/>
        <end position="202"/>
    </location>
</feature>
<feature type="transmembrane region" description="Helical" evidence="6">
    <location>
        <begin position="131"/>
        <end position="149"/>
    </location>
</feature>
<evidence type="ECO:0000256" key="4">
    <source>
        <dbReference type="ARBA" id="ARBA00022989"/>
    </source>
</evidence>
<dbReference type="GO" id="GO:0005783">
    <property type="term" value="C:endoplasmic reticulum"/>
    <property type="evidence" value="ECO:0007669"/>
    <property type="project" value="TreeGrafter"/>
</dbReference>
<feature type="transmembrane region" description="Helical" evidence="6">
    <location>
        <begin position="214"/>
        <end position="234"/>
    </location>
</feature>
<dbReference type="AlphaFoldDB" id="A0AAV5QLB0"/>
<feature type="transmembrane region" description="Helical" evidence="6">
    <location>
        <begin position="516"/>
        <end position="532"/>
    </location>
</feature>
<feature type="transmembrane region" description="Helical" evidence="6">
    <location>
        <begin position="609"/>
        <end position="628"/>
    </location>
</feature>
<dbReference type="Pfam" id="PF03062">
    <property type="entry name" value="MBOAT"/>
    <property type="match status" value="1"/>
</dbReference>
<sequence length="643" mass="74982">MCQKTKIWEISDQTTKTKTLPVPKQPNNKLSTVFSMSKFFGLQALDSRLGPPQDQAKLKRIIASVPPKSRWSTLEFKFYIAVFIIVVPLMLKQGIEISLSSHPNYPKYSHLLSDGWIFGRKVDNSDVQYSFFRNNFFLLVVLMISHVLIKSGCYKFFKIEKLTFDMVFGVIFLALAHGMNSLKILIHIVICYFAVRLAISMDKKHSGDLNYNEKFYRCGAISFIWVYGIAALYINDRYRDFQLFGAISPSLGGLDKIRGIIHRWDIFYNFTLLRTLSYNMDYIWRYYDLKNNIRDSTGIQLKELELSKKRTISQEELNLVNESNEIGAQKSYGGDAGLNSDLTDRERQAYPWSIYDYNFGNHLAYVLYTPLFIAGPILTFNDYLYQCRHTLSSINFERSVGYALRFITDLLTMEFMLHFMYVVAIAKVKLYEGYTPFQISMIGLLNLNVIWLKLLIPWRFFRLWALLDNMDPPENMIRCVDNNYSAMAFWRAWHRSYNKWVTRYIYIPLGGSKNRVFTSLAVFSFVAVWHDIEFKLLIWGWLIVLFLVPEIFLSSYFRKFNDQPWYRHVCGMGSVVNIWLMMIANIYGFCLGHDGTVGLLKNMLGTFDGGLFFITCSGCLFVGVQVMYESRDSEKRRGIDLRC</sequence>
<dbReference type="EMBL" id="BTFZ01000004">
    <property type="protein sequence ID" value="GMM35135.1"/>
    <property type="molecule type" value="Genomic_DNA"/>
</dbReference>
<organism evidence="7 8">
    <name type="scientific">Saccharomycopsis crataegensis</name>
    <dbReference type="NCBI Taxonomy" id="43959"/>
    <lineage>
        <taxon>Eukaryota</taxon>
        <taxon>Fungi</taxon>
        <taxon>Dikarya</taxon>
        <taxon>Ascomycota</taxon>
        <taxon>Saccharomycotina</taxon>
        <taxon>Saccharomycetes</taxon>
        <taxon>Saccharomycopsidaceae</taxon>
        <taxon>Saccharomycopsis</taxon>
    </lineage>
</organism>